<dbReference type="SMART" id="SM00369">
    <property type="entry name" value="LRR_TYP"/>
    <property type="match status" value="5"/>
</dbReference>
<proteinExistence type="predicted"/>
<feature type="signal peptide" evidence="4">
    <location>
        <begin position="1"/>
        <end position="35"/>
    </location>
</feature>
<dbReference type="InterPro" id="IPR050541">
    <property type="entry name" value="LRR_TM_domain-containing"/>
</dbReference>
<sequence length="360" mass="39983">CYCSVACRSLHQDSRNVMEVRLIVFVILLTGSCHGNEPHGGVPKEVGCPIVEDISPCICSFYNHEYLDIDCSLVEDEDQLRQAFLADFPSTTFRSFNMENNQKVRILEDGVFSDVTFINVFIIQGVLEEMGEATLIGSAGTLVTVSLTKNRISNLPYGTMNSYTAMEYLDLSENLLGELPPLSSPSIKVLNIHGNSLGNLPVDTLHGLTNLTQFIANNIELTEITPGTFEGLVELEIVSAFDNHLWRLEAEAFTTSGHRLQYVDLHNNSITSVESDAFPDMDRESSIELSNNNITSLEETVWRPLLEEHVQVFLQGNPLECECDVAWVVGNKTLLDRLPQASCLSGVPLNLLDPEDFLHC</sequence>
<organism evidence="5 6">
    <name type="scientific">Cherax quadricarinatus</name>
    <name type="common">Australian red claw crayfish</name>
    <dbReference type="NCBI Taxonomy" id="27406"/>
    <lineage>
        <taxon>Eukaryota</taxon>
        <taxon>Metazoa</taxon>
        <taxon>Ecdysozoa</taxon>
        <taxon>Arthropoda</taxon>
        <taxon>Crustacea</taxon>
        <taxon>Multicrustacea</taxon>
        <taxon>Malacostraca</taxon>
        <taxon>Eumalacostraca</taxon>
        <taxon>Eucarida</taxon>
        <taxon>Decapoda</taxon>
        <taxon>Pleocyemata</taxon>
        <taxon>Astacidea</taxon>
        <taxon>Parastacoidea</taxon>
        <taxon>Parastacidae</taxon>
        <taxon>Cherax</taxon>
    </lineage>
</organism>
<dbReference type="PANTHER" id="PTHR24369">
    <property type="entry name" value="ANTIGEN BSP, PUTATIVE-RELATED"/>
    <property type="match status" value="1"/>
</dbReference>
<evidence type="ECO:0000256" key="2">
    <source>
        <dbReference type="ARBA" id="ARBA00022729"/>
    </source>
</evidence>
<dbReference type="InterPro" id="IPR003591">
    <property type="entry name" value="Leu-rich_rpt_typical-subtyp"/>
</dbReference>
<dbReference type="PANTHER" id="PTHR24369:SF210">
    <property type="entry name" value="CHAOPTIN-RELATED"/>
    <property type="match status" value="1"/>
</dbReference>
<dbReference type="SUPFAM" id="SSF52058">
    <property type="entry name" value="L domain-like"/>
    <property type="match status" value="2"/>
</dbReference>
<dbReference type="InterPro" id="IPR001611">
    <property type="entry name" value="Leu-rich_rpt"/>
</dbReference>
<feature type="chain" id="PRO_5043373693" description="Oplophorus-luciferin 2-monooxygenase non-catalytic subunit" evidence="4">
    <location>
        <begin position="36"/>
        <end position="360"/>
    </location>
</feature>
<name>A0AAW0XLB5_CHEQU</name>
<comment type="caution">
    <text evidence="5">The sequence shown here is derived from an EMBL/GenBank/DDBJ whole genome shotgun (WGS) entry which is preliminary data.</text>
</comment>
<keyword evidence="1" id="KW-0433">Leucine-rich repeat</keyword>
<dbReference type="Pfam" id="PF13855">
    <property type="entry name" value="LRR_8"/>
    <property type="match status" value="2"/>
</dbReference>
<evidence type="ECO:0000313" key="6">
    <source>
        <dbReference type="Proteomes" id="UP001445076"/>
    </source>
</evidence>
<reference evidence="5 6" key="1">
    <citation type="journal article" date="2024" name="BMC Genomics">
        <title>Genome assembly of redclaw crayfish (Cherax quadricarinatus) provides insights into its immune adaptation and hypoxia tolerance.</title>
        <authorList>
            <person name="Liu Z."/>
            <person name="Zheng J."/>
            <person name="Li H."/>
            <person name="Fang K."/>
            <person name="Wang S."/>
            <person name="He J."/>
            <person name="Zhou D."/>
            <person name="Weng S."/>
            <person name="Chi M."/>
            <person name="Gu Z."/>
            <person name="He J."/>
            <person name="Li F."/>
            <person name="Wang M."/>
        </authorList>
    </citation>
    <scope>NUCLEOTIDE SEQUENCE [LARGE SCALE GENOMIC DNA]</scope>
    <source>
        <strain evidence="5">ZL_2023a</strain>
    </source>
</reference>
<evidence type="ECO:0008006" key="7">
    <source>
        <dbReference type="Google" id="ProtNLM"/>
    </source>
</evidence>
<evidence type="ECO:0000256" key="1">
    <source>
        <dbReference type="ARBA" id="ARBA00022614"/>
    </source>
</evidence>
<feature type="non-terminal residue" evidence="5">
    <location>
        <position position="1"/>
    </location>
</feature>
<evidence type="ECO:0000256" key="4">
    <source>
        <dbReference type="SAM" id="SignalP"/>
    </source>
</evidence>
<evidence type="ECO:0000313" key="5">
    <source>
        <dbReference type="EMBL" id="KAK8745363.1"/>
    </source>
</evidence>
<keyword evidence="6" id="KW-1185">Reference proteome</keyword>
<dbReference type="InterPro" id="IPR032675">
    <property type="entry name" value="LRR_dom_sf"/>
</dbReference>
<dbReference type="Gene3D" id="3.80.10.10">
    <property type="entry name" value="Ribonuclease Inhibitor"/>
    <property type="match status" value="2"/>
</dbReference>
<gene>
    <name evidence="5" type="ORF">OTU49_000148</name>
</gene>
<dbReference type="AlphaFoldDB" id="A0AAW0XLB5"/>
<dbReference type="GO" id="GO:0005886">
    <property type="term" value="C:plasma membrane"/>
    <property type="evidence" value="ECO:0007669"/>
    <property type="project" value="TreeGrafter"/>
</dbReference>
<evidence type="ECO:0000256" key="3">
    <source>
        <dbReference type="ARBA" id="ARBA00022737"/>
    </source>
</evidence>
<dbReference type="Proteomes" id="UP001445076">
    <property type="component" value="Unassembled WGS sequence"/>
</dbReference>
<protein>
    <recommendedName>
        <fullName evidence="7">Oplophorus-luciferin 2-monooxygenase non-catalytic subunit</fullName>
    </recommendedName>
</protein>
<accession>A0AAW0XLB5</accession>
<keyword evidence="2 4" id="KW-0732">Signal</keyword>
<keyword evidence="3" id="KW-0677">Repeat</keyword>
<dbReference type="EMBL" id="JARKIK010000019">
    <property type="protein sequence ID" value="KAK8745363.1"/>
    <property type="molecule type" value="Genomic_DNA"/>
</dbReference>